<dbReference type="FunFam" id="1.10.260.100:FF:000001">
    <property type="entry name" value="Ubiquilin 1"/>
    <property type="match status" value="1"/>
</dbReference>
<sequence length="506" mass="54886">MSGAMKDEPRSPGECQRTEMIHVAVKSLTESKDFTVRGDCTVRQLKWGLSDRLGASAEQLVLIQSGRVLRESEILSHLKGQNESVSLCMIRRPQRSSAAPTSDPASETVQSGLTDVLDSDHDILTPSPTSPLCLVEGLDSLGLTNSGPGFFPALQRQMEKQLLADPEMMHSVLCSPLVQSTLSTSSPQITRQLILSNPQVQQLLETNPEVGDMINNTDIITQVLELVRNPDLIEEVMRNEDRALDNETITDNSAGPQKTETQTGVPPVVTASSGIRQTPIRERDQTPPSSSHSTDPLREVTASPTADPNSQSTNTAGMQSLLEEITASPGLMENLLSGPYVSSLLNCLSQNPDLAAQILLSHPLFSGNPQLQQQMRQQLPLFLQQMQSPELLTAMLNPRAMEAVLQIQHGLQTLAAEAPVLIPATGLGNIGANANIAPEFASDSVPNSQSGNGPQVATVTEQQQQFVQQMLQALANTNNVVPQSFLYNLVVNFCKFELLLNLKYLH</sequence>
<dbReference type="SMART" id="SM00213">
    <property type="entry name" value="UBQ"/>
    <property type="match status" value="1"/>
</dbReference>
<dbReference type="InterPro" id="IPR029071">
    <property type="entry name" value="Ubiquitin-like_domsf"/>
</dbReference>
<dbReference type="Ensembl" id="ENSSDUT00000031352.1">
    <property type="protein sequence ID" value="ENSSDUP00000030816.1"/>
    <property type="gene ID" value="ENSSDUG00000022203.1"/>
</dbReference>
<dbReference type="Gene3D" id="1.10.260.100">
    <property type="match status" value="1"/>
</dbReference>
<dbReference type="PANTHER" id="PTHR10677">
    <property type="entry name" value="UBIQUILIN"/>
    <property type="match status" value="1"/>
</dbReference>
<name>A0A3B4VIP3_SERDU</name>
<dbReference type="GO" id="GO:0031593">
    <property type="term" value="F:polyubiquitin modification-dependent protein binding"/>
    <property type="evidence" value="ECO:0007669"/>
    <property type="project" value="TreeGrafter"/>
</dbReference>
<reference evidence="3" key="1">
    <citation type="submission" date="2025-08" db="UniProtKB">
        <authorList>
            <consortium name="Ensembl"/>
        </authorList>
    </citation>
    <scope>IDENTIFICATION</scope>
</reference>
<dbReference type="Pfam" id="PF23195">
    <property type="entry name" value="UBQLN1"/>
    <property type="match status" value="1"/>
</dbReference>
<dbReference type="Pfam" id="PF00240">
    <property type="entry name" value="ubiquitin"/>
    <property type="match status" value="1"/>
</dbReference>
<dbReference type="Gene3D" id="3.10.20.90">
    <property type="entry name" value="Phosphatidylinositol 3-kinase Catalytic Subunit, Chain A, domain 1"/>
    <property type="match status" value="1"/>
</dbReference>
<dbReference type="InterPro" id="IPR000626">
    <property type="entry name" value="Ubiquitin-like_dom"/>
</dbReference>
<reference evidence="3" key="2">
    <citation type="submission" date="2025-09" db="UniProtKB">
        <authorList>
            <consortium name="Ensembl"/>
        </authorList>
    </citation>
    <scope>IDENTIFICATION</scope>
</reference>
<evidence type="ECO:0000313" key="3">
    <source>
        <dbReference type="Ensembl" id="ENSSDUP00000030816.1"/>
    </source>
</evidence>
<dbReference type="PANTHER" id="PTHR10677:SF21">
    <property type="entry name" value="UBIQUILIN-4"/>
    <property type="match status" value="1"/>
</dbReference>
<dbReference type="SUPFAM" id="SSF54236">
    <property type="entry name" value="Ubiquitin-like"/>
    <property type="match status" value="1"/>
</dbReference>
<dbReference type="SMART" id="SM00727">
    <property type="entry name" value="STI1"/>
    <property type="match status" value="3"/>
</dbReference>
<dbReference type="STRING" id="41447.ENSSDUP00000030816"/>
<dbReference type="InterPro" id="IPR015496">
    <property type="entry name" value="Ubiquilin"/>
</dbReference>
<dbReference type="GeneTree" id="ENSGT00940000156437"/>
<dbReference type="GO" id="GO:0006511">
    <property type="term" value="P:ubiquitin-dependent protein catabolic process"/>
    <property type="evidence" value="ECO:0007669"/>
    <property type="project" value="TreeGrafter"/>
</dbReference>
<organism evidence="3 4">
    <name type="scientific">Seriola dumerili</name>
    <name type="common">Greater amberjack</name>
    <name type="synonym">Caranx dumerili</name>
    <dbReference type="NCBI Taxonomy" id="41447"/>
    <lineage>
        <taxon>Eukaryota</taxon>
        <taxon>Metazoa</taxon>
        <taxon>Chordata</taxon>
        <taxon>Craniata</taxon>
        <taxon>Vertebrata</taxon>
        <taxon>Euteleostomi</taxon>
        <taxon>Actinopterygii</taxon>
        <taxon>Neopterygii</taxon>
        <taxon>Teleostei</taxon>
        <taxon>Neoteleostei</taxon>
        <taxon>Acanthomorphata</taxon>
        <taxon>Carangaria</taxon>
        <taxon>Carangiformes</taxon>
        <taxon>Carangidae</taxon>
        <taxon>Seriola</taxon>
    </lineage>
</organism>
<dbReference type="AlphaFoldDB" id="A0A3B4VIP3"/>
<feature type="compositionally biased region" description="Polar residues" evidence="1">
    <location>
        <begin position="302"/>
        <end position="314"/>
    </location>
</feature>
<feature type="domain" description="Ubiquitin-like" evidence="2">
    <location>
        <begin position="21"/>
        <end position="95"/>
    </location>
</feature>
<keyword evidence="4" id="KW-1185">Reference proteome</keyword>
<dbReference type="InterPro" id="IPR006636">
    <property type="entry name" value="STI1_HS-bd"/>
</dbReference>
<proteinExistence type="predicted"/>
<evidence type="ECO:0000259" key="2">
    <source>
        <dbReference type="PROSITE" id="PS50053"/>
    </source>
</evidence>
<evidence type="ECO:0000256" key="1">
    <source>
        <dbReference type="SAM" id="MobiDB-lite"/>
    </source>
</evidence>
<dbReference type="GO" id="GO:0005829">
    <property type="term" value="C:cytosol"/>
    <property type="evidence" value="ECO:0007669"/>
    <property type="project" value="TreeGrafter"/>
</dbReference>
<dbReference type="PROSITE" id="PS50053">
    <property type="entry name" value="UBIQUITIN_2"/>
    <property type="match status" value="1"/>
</dbReference>
<feature type="compositionally biased region" description="Polar residues" evidence="1">
    <location>
        <begin position="247"/>
        <end position="276"/>
    </location>
</feature>
<evidence type="ECO:0000313" key="4">
    <source>
        <dbReference type="Proteomes" id="UP000261420"/>
    </source>
</evidence>
<dbReference type="OMA" id="NPEVEDM"/>
<feature type="region of interest" description="Disordered" evidence="1">
    <location>
        <begin position="239"/>
        <end position="314"/>
    </location>
</feature>
<protein>
    <submittedName>
        <fullName evidence="3">Ubiquilin 1</fullName>
    </submittedName>
</protein>
<dbReference type="Proteomes" id="UP000261420">
    <property type="component" value="Unplaced"/>
</dbReference>
<accession>A0A3B4VIP3</accession>